<dbReference type="InterPro" id="IPR052710">
    <property type="entry name" value="CAAX_protease"/>
</dbReference>
<evidence type="ECO:0000256" key="1">
    <source>
        <dbReference type="SAM" id="Phobius"/>
    </source>
</evidence>
<dbReference type="GO" id="GO:0080120">
    <property type="term" value="P:CAAX-box protein maturation"/>
    <property type="evidence" value="ECO:0007669"/>
    <property type="project" value="UniProtKB-ARBA"/>
</dbReference>
<name>A0A9D5X0T7_9BACT</name>
<dbReference type="GO" id="GO:0004175">
    <property type="term" value="F:endopeptidase activity"/>
    <property type="evidence" value="ECO:0007669"/>
    <property type="project" value="UniProtKB-ARBA"/>
</dbReference>
<dbReference type="PANTHER" id="PTHR36435">
    <property type="entry name" value="SLR1288 PROTEIN"/>
    <property type="match status" value="1"/>
</dbReference>
<protein>
    <submittedName>
        <fullName evidence="3">CPBP family intramembrane metalloprotease</fullName>
    </submittedName>
</protein>
<keyword evidence="3" id="KW-0482">Metalloprotease</keyword>
<dbReference type="PANTHER" id="PTHR36435:SF1">
    <property type="entry name" value="CAAX AMINO TERMINAL PROTEASE FAMILY PROTEIN"/>
    <property type="match status" value="1"/>
</dbReference>
<dbReference type="AlphaFoldDB" id="A0A9D5X0T7"/>
<feature type="domain" description="CAAX prenyl protease 2/Lysostaphin resistance protein A-like" evidence="2">
    <location>
        <begin position="141"/>
        <end position="229"/>
    </location>
</feature>
<dbReference type="Pfam" id="PF02517">
    <property type="entry name" value="Rce1-like"/>
    <property type="match status" value="1"/>
</dbReference>
<dbReference type="InterPro" id="IPR003675">
    <property type="entry name" value="Rce1/LyrA-like_dom"/>
</dbReference>
<accession>A0A9D5X0T7</accession>
<keyword evidence="3" id="KW-0378">Hydrolase</keyword>
<dbReference type="Proteomes" id="UP000787419">
    <property type="component" value="Unassembled WGS sequence"/>
</dbReference>
<dbReference type="GO" id="GO:0008237">
    <property type="term" value="F:metallopeptidase activity"/>
    <property type="evidence" value="ECO:0007669"/>
    <property type="project" value="UniProtKB-KW"/>
</dbReference>
<dbReference type="EMBL" id="JABZTM010000103">
    <property type="protein sequence ID" value="MBF1447457.1"/>
    <property type="molecule type" value="Genomic_DNA"/>
</dbReference>
<keyword evidence="3" id="KW-0645">Protease</keyword>
<evidence type="ECO:0000313" key="3">
    <source>
        <dbReference type="EMBL" id="MBF1447457.1"/>
    </source>
</evidence>
<feature type="transmembrane region" description="Helical" evidence="1">
    <location>
        <begin position="216"/>
        <end position="234"/>
    </location>
</feature>
<keyword evidence="1" id="KW-0812">Transmembrane</keyword>
<proteinExistence type="predicted"/>
<feature type="transmembrane region" description="Helical" evidence="1">
    <location>
        <begin position="255"/>
        <end position="276"/>
    </location>
</feature>
<feature type="transmembrane region" description="Helical" evidence="1">
    <location>
        <begin position="15"/>
        <end position="43"/>
    </location>
</feature>
<organism evidence="3 4">
    <name type="scientific">Prevotella nigrescens</name>
    <dbReference type="NCBI Taxonomy" id="28133"/>
    <lineage>
        <taxon>Bacteria</taxon>
        <taxon>Pseudomonadati</taxon>
        <taxon>Bacteroidota</taxon>
        <taxon>Bacteroidia</taxon>
        <taxon>Bacteroidales</taxon>
        <taxon>Prevotellaceae</taxon>
        <taxon>Prevotella</taxon>
    </lineage>
</organism>
<sequence>MKKTTIRENNILKNLLYVALFVALFIVIHSVFEFGTVAIYAYLKGLNLFDVARSMQSGHYSDVLIAANLLSSVAAILIYIKAKWAPISRTYLQTKPWGVLFWAAMLSVGIILPAQFVYEKLQITMSDNLTQLFEGIMKQPLGYLIVGIFAPIAEELIFRGAILRVLLDTFGRKGRWAAIALTALIFALIHGNIAQGVHAFIIGLALGWLYARTRSVLPGIVLHWVNNTIAYLMFNLMPNLADGKLIDYFHGSERSMYLGLLFSFCILVPALFQLAARMKRADE</sequence>
<keyword evidence="1" id="KW-0472">Membrane</keyword>
<reference evidence="3" key="1">
    <citation type="submission" date="2020-04" db="EMBL/GenBank/DDBJ databases">
        <title>Deep metagenomics examines the oral microbiome during advanced dental caries in children, revealing novel taxa and co-occurrences with host molecules.</title>
        <authorList>
            <person name="Baker J.L."/>
            <person name="Morton J.T."/>
            <person name="Dinis M."/>
            <person name="Alvarez R."/>
            <person name="Tran N.C."/>
            <person name="Knight R."/>
            <person name="Edlund A."/>
        </authorList>
    </citation>
    <scope>NUCLEOTIDE SEQUENCE</scope>
    <source>
        <strain evidence="3">JCVI_32_bin.50</strain>
    </source>
</reference>
<feature type="transmembrane region" description="Helical" evidence="1">
    <location>
        <begin position="100"/>
        <end position="118"/>
    </location>
</feature>
<gene>
    <name evidence="3" type="ORF">HXN55_08770</name>
</gene>
<comment type="caution">
    <text evidence="3">The sequence shown here is derived from an EMBL/GenBank/DDBJ whole genome shotgun (WGS) entry which is preliminary data.</text>
</comment>
<evidence type="ECO:0000259" key="2">
    <source>
        <dbReference type="Pfam" id="PF02517"/>
    </source>
</evidence>
<feature type="transmembrane region" description="Helical" evidence="1">
    <location>
        <begin position="179"/>
        <end position="210"/>
    </location>
</feature>
<feature type="transmembrane region" description="Helical" evidence="1">
    <location>
        <begin position="141"/>
        <end position="167"/>
    </location>
</feature>
<feature type="transmembrane region" description="Helical" evidence="1">
    <location>
        <begin position="63"/>
        <end position="80"/>
    </location>
</feature>
<evidence type="ECO:0000313" key="4">
    <source>
        <dbReference type="Proteomes" id="UP000787419"/>
    </source>
</evidence>
<keyword evidence="1" id="KW-1133">Transmembrane helix</keyword>
<dbReference type="RefSeq" id="WP_278490921.1">
    <property type="nucleotide sequence ID" value="NZ_CAJZDG010000168.1"/>
</dbReference>